<dbReference type="Proteomes" id="UP000608071">
    <property type="component" value="Unassembled WGS sequence"/>
</dbReference>
<keyword evidence="1" id="KW-0175">Coiled coil</keyword>
<dbReference type="EMBL" id="JACSQL010000001">
    <property type="protein sequence ID" value="MBD7966916.1"/>
    <property type="molecule type" value="Genomic_DNA"/>
</dbReference>
<feature type="coiled-coil region" evidence="1">
    <location>
        <begin position="62"/>
        <end position="131"/>
    </location>
</feature>
<organism evidence="3 4">
    <name type="scientific">Paenibacillus gallinarum</name>
    <dbReference type="NCBI Taxonomy" id="2762232"/>
    <lineage>
        <taxon>Bacteria</taxon>
        <taxon>Bacillati</taxon>
        <taxon>Bacillota</taxon>
        <taxon>Bacilli</taxon>
        <taxon>Bacillales</taxon>
        <taxon>Paenibacillaceae</taxon>
        <taxon>Paenibacillus</taxon>
    </lineage>
</organism>
<keyword evidence="2" id="KW-0472">Membrane</keyword>
<keyword evidence="4" id="KW-1185">Reference proteome</keyword>
<evidence type="ECO:0000256" key="2">
    <source>
        <dbReference type="SAM" id="Phobius"/>
    </source>
</evidence>
<dbReference type="RefSeq" id="WP_191797869.1">
    <property type="nucleotide sequence ID" value="NZ_JACSQL010000001.1"/>
</dbReference>
<keyword evidence="2" id="KW-0812">Transmembrane</keyword>
<evidence type="ECO:0000256" key="1">
    <source>
        <dbReference type="SAM" id="Coils"/>
    </source>
</evidence>
<evidence type="ECO:0000313" key="4">
    <source>
        <dbReference type="Proteomes" id="UP000608071"/>
    </source>
</evidence>
<protein>
    <submittedName>
        <fullName evidence="3">Uncharacterized protein</fullName>
    </submittedName>
</protein>
<accession>A0ABR8STU2</accession>
<gene>
    <name evidence="3" type="ORF">H9647_02455</name>
</gene>
<comment type="caution">
    <text evidence="3">The sequence shown here is derived from an EMBL/GenBank/DDBJ whole genome shotgun (WGS) entry which is preliminary data.</text>
</comment>
<evidence type="ECO:0000313" key="3">
    <source>
        <dbReference type="EMBL" id="MBD7966916.1"/>
    </source>
</evidence>
<proteinExistence type="predicted"/>
<feature type="transmembrane region" description="Helical" evidence="2">
    <location>
        <begin position="24"/>
        <end position="45"/>
    </location>
</feature>
<name>A0ABR8STU2_9BACL</name>
<keyword evidence="2" id="KW-1133">Transmembrane helix</keyword>
<reference evidence="3 4" key="1">
    <citation type="submission" date="2020-08" db="EMBL/GenBank/DDBJ databases">
        <title>A Genomic Blueprint of the Chicken Gut Microbiome.</title>
        <authorList>
            <person name="Gilroy R."/>
            <person name="Ravi A."/>
            <person name="Getino M."/>
            <person name="Pursley I."/>
            <person name="Horton D.L."/>
            <person name="Alikhan N.-F."/>
            <person name="Baker D."/>
            <person name="Gharbi K."/>
            <person name="Hall N."/>
            <person name="Watson M."/>
            <person name="Adriaenssens E.M."/>
            <person name="Foster-Nyarko E."/>
            <person name="Jarju S."/>
            <person name="Secka A."/>
            <person name="Antonio M."/>
            <person name="Oren A."/>
            <person name="Chaudhuri R."/>
            <person name="La Ragione R.M."/>
            <person name="Hildebrand F."/>
            <person name="Pallen M.J."/>
        </authorList>
    </citation>
    <scope>NUCLEOTIDE SEQUENCE [LARGE SCALE GENOMIC DNA]</scope>
    <source>
        <strain evidence="3 4">Sa2BVA9</strain>
    </source>
</reference>
<sequence>MNGSTEQSPGHPTRQTVSKNKRSVRMFLILWIIIIAIGVFAAYSYSNYLKQQMVVEMKTYTNEQLTAVKQEYQLQIEDVAAEIAAIQEQVNTFNELLTFTKDNAGNTSDNSNQLYTELREVKKQLDTLQKKMDLLK</sequence>